<evidence type="ECO:0000256" key="5">
    <source>
        <dbReference type="ARBA" id="ARBA00023163"/>
    </source>
</evidence>
<dbReference type="NCBIfam" id="TIGR02937">
    <property type="entry name" value="sigma70-ECF"/>
    <property type="match status" value="1"/>
</dbReference>
<dbReference type="Gene3D" id="1.10.10.10">
    <property type="entry name" value="Winged helix-like DNA-binding domain superfamily/Winged helix DNA-binding domain"/>
    <property type="match status" value="1"/>
</dbReference>
<evidence type="ECO:0000256" key="2">
    <source>
        <dbReference type="ARBA" id="ARBA00023015"/>
    </source>
</evidence>
<dbReference type="SUPFAM" id="SSF88946">
    <property type="entry name" value="Sigma2 domain of RNA polymerase sigma factors"/>
    <property type="match status" value="1"/>
</dbReference>
<accession>A0ABN2GJW8</accession>
<dbReference type="InterPro" id="IPR036388">
    <property type="entry name" value="WH-like_DNA-bd_sf"/>
</dbReference>
<dbReference type="NCBIfam" id="TIGR02983">
    <property type="entry name" value="SigE-fam_strep"/>
    <property type="match status" value="1"/>
</dbReference>
<dbReference type="Gene3D" id="1.10.1740.10">
    <property type="match status" value="1"/>
</dbReference>
<keyword evidence="5" id="KW-0804">Transcription</keyword>
<keyword evidence="9" id="KW-1185">Reference proteome</keyword>
<reference evidence="8 9" key="1">
    <citation type="journal article" date="2019" name="Int. J. Syst. Evol. Microbiol.">
        <title>The Global Catalogue of Microorganisms (GCM) 10K type strain sequencing project: providing services to taxonomists for standard genome sequencing and annotation.</title>
        <authorList>
            <consortium name="The Broad Institute Genomics Platform"/>
            <consortium name="The Broad Institute Genome Sequencing Center for Infectious Disease"/>
            <person name="Wu L."/>
            <person name="Ma J."/>
        </authorList>
    </citation>
    <scope>NUCLEOTIDE SEQUENCE [LARGE SCALE GENOMIC DNA]</scope>
    <source>
        <strain evidence="8 9">JCM 14718</strain>
    </source>
</reference>
<comment type="similarity">
    <text evidence="1">Belongs to the sigma-70 factor family. ECF subfamily.</text>
</comment>
<name>A0ABN2GJW8_9ACTN</name>
<dbReference type="PANTHER" id="PTHR43133:SF50">
    <property type="entry name" value="ECF RNA POLYMERASE SIGMA FACTOR SIGM"/>
    <property type="match status" value="1"/>
</dbReference>
<dbReference type="Pfam" id="PF08281">
    <property type="entry name" value="Sigma70_r4_2"/>
    <property type="match status" value="1"/>
</dbReference>
<dbReference type="Pfam" id="PF04542">
    <property type="entry name" value="Sigma70_r2"/>
    <property type="match status" value="1"/>
</dbReference>
<evidence type="ECO:0000259" key="6">
    <source>
        <dbReference type="Pfam" id="PF04542"/>
    </source>
</evidence>
<evidence type="ECO:0000256" key="4">
    <source>
        <dbReference type="ARBA" id="ARBA00023125"/>
    </source>
</evidence>
<keyword evidence="2" id="KW-0805">Transcription regulation</keyword>
<proteinExistence type="inferred from homology"/>
<dbReference type="Proteomes" id="UP001500618">
    <property type="component" value="Unassembled WGS sequence"/>
</dbReference>
<comment type="caution">
    <text evidence="8">The sequence shown here is derived from an EMBL/GenBank/DDBJ whole genome shotgun (WGS) entry which is preliminary data.</text>
</comment>
<gene>
    <name evidence="8" type="ORF">GCM10009765_22130</name>
</gene>
<evidence type="ECO:0000259" key="7">
    <source>
        <dbReference type="Pfam" id="PF08281"/>
    </source>
</evidence>
<dbReference type="PANTHER" id="PTHR43133">
    <property type="entry name" value="RNA POLYMERASE ECF-TYPE SIGMA FACTO"/>
    <property type="match status" value="1"/>
</dbReference>
<dbReference type="SUPFAM" id="SSF88659">
    <property type="entry name" value="Sigma3 and sigma4 domains of RNA polymerase sigma factors"/>
    <property type="match status" value="1"/>
</dbReference>
<evidence type="ECO:0000256" key="3">
    <source>
        <dbReference type="ARBA" id="ARBA00023082"/>
    </source>
</evidence>
<dbReference type="InterPro" id="IPR039425">
    <property type="entry name" value="RNA_pol_sigma-70-like"/>
</dbReference>
<sequence>MVIEDSTDVDFTTFVDVHGQQLLRTAFLLVGDAHRAEDMLQTALVKAYEHWGRIREPTAAYAYVRKCLANTVVSWRRLRMTHERPTEILPDTSTPDVSHSHAESMAMGHYLRLLPRRQRAVLVLRFYEDLSEAEVARTLGVSTGTVKSTTSRGLARLRDLMGESQTIEVNR</sequence>
<dbReference type="InterPro" id="IPR013325">
    <property type="entry name" value="RNA_pol_sigma_r2"/>
</dbReference>
<dbReference type="EMBL" id="BAAANY010000008">
    <property type="protein sequence ID" value="GAA1672328.1"/>
    <property type="molecule type" value="Genomic_DNA"/>
</dbReference>
<dbReference type="InterPro" id="IPR007627">
    <property type="entry name" value="RNA_pol_sigma70_r2"/>
</dbReference>
<evidence type="ECO:0000313" key="8">
    <source>
        <dbReference type="EMBL" id="GAA1672328.1"/>
    </source>
</evidence>
<dbReference type="CDD" id="cd06171">
    <property type="entry name" value="Sigma70_r4"/>
    <property type="match status" value="1"/>
</dbReference>
<keyword evidence="4" id="KW-0238">DNA-binding</keyword>
<feature type="domain" description="RNA polymerase sigma-70 region 2" evidence="6">
    <location>
        <begin position="15"/>
        <end position="77"/>
    </location>
</feature>
<dbReference type="InterPro" id="IPR013324">
    <property type="entry name" value="RNA_pol_sigma_r3/r4-like"/>
</dbReference>
<dbReference type="RefSeq" id="WP_344309520.1">
    <property type="nucleotide sequence ID" value="NZ_BAAANY010000008.1"/>
</dbReference>
<feature type="domain" description="RNA polymerase sigma factor 70 region 4 type 2" evidence="7">
    <location>
        <begin position="107"/>
        <end position="157"/>
    </location>
</feature>
<protein>
    <submittedName>
        <fullName evidence="8">SigE family RNA polymerase sigma factor</fullName>
    </submittedName>
</protein>
<keyword evidence="3" id="KW-0731">Sigma factor</keyword>
<dbReference type="InterPro" id="IPR014284">
    <property type="entry name" value="RNA_pol_sigma-70_dom"/>
</dbReference>
<dbReference type="InterPro" id="IPR014325">
    <property type="entry name" value="RNA_pol_sigma-E_actinobac"/>
</dbReference>
<evidence type="ECO:0000313" key="9">
    <source>
        <dbReference type="Proteomes" id="UP001500618"/>
    </source>
</evidence>
<evidence type="ECO:0000256" key="1">
    <source>
        <dbReference type="ARBA" id="ARBA00010641"/>
    </source>
</evidence>
<organism evidence="8 9">
    <name type="scientific">Fodinicola feengrottensis</name>
    <dbReference type="NCBI Taxonomy" id="435914"/>
    <lineage>
        <taxon>Bacteria</taxon>
        <taxon>Bacillati</taxon>
        <taxon>Actinomycetota</taxon>
        <taxon>Actinomycetes</taxon>
        <taxon>Mycobacteriales</taxon>
        <taxon>Fodinicola</taxon>
    </lineage>
</organism>
<dbReference type="InterPro" id="IPR013249">
    <property type="entry name" value="RNA_pol_sigma70_r4_t2"/>
</dbReference>